<dbReference type="Pfam" id="PF00005">
    <property type="entry name" value="ABC_tran"/>
    <property type="match status" value="1"/>
</dbReference>
<dbReference type="GO" id="GO:0022857">
    <property type="term" value="F:transmembrane transporter activity"/>
    <property type="evidence" value="ECO:0007669"/>
    <property type="project" value="TreeGrafter"/>
</dbReference>
<dbReference type="GO" id="GO:0098796">
    <property type="term" value="C:membrane protein complex"/>
    <property type="evidence" value="ECO:0007669"/>
    <property type="project" value="UniProtKB-ARBA"/>
</dbReference>
<evidence type="ECO:0000256" key="6">
    <source>
        <dbReference type="ARBA" id="ARBA00022741"/>
    </source>
</evidence>
<comment type="similarity">
    <text evidence="12">Belongs to the ABC transporter superfamily. Macrolide exporter (TC 3.A.1.122) family.</text>
</comment>
<dbReference type="InterPro" id="IPR050250">
    <property type="entry name" value="Macrolide_Exporter_MacB"/>
</dbReference>
<dbReference type="InterPro" id="IPR025857">
    <property type="entry name" value="MacB_PCD"/>
</dbReference>
<evidence type="ECO:0000313" key="17">
    <source>
        <dbReference type="Proteomes" id="UP000255207"/>
    </source>
</evidence>
<evidence type="ECO:0000256" key="8">
    <source>
        <dbReference type="ARBA" id="ARBA00022967"/>
    </source>
</evidence>
<keyword evidence="2" id="KW-0813">Transport</keyword>
<dbReference type="GO" id="GO:0005886">
    <property type="term" value="C:plasma membrane"/>
    <property type="evidence" value="ECO:0007669"/>
    <property type="project" value="UniProtKB-SubCell"/>
</dbReference>
<evidence type="ECO:0000256" key="11">
    <source>
        <dbReference type="ARBA" id="ARBA00023251"/>
    </source>
</evidence>
<evidence type="ECO:0000256" key="14">
    <source>
        <dbReference type="SAM" id="Phobius"/>
    </source>
</evidence>
<dbReference type="EMBL" id="QQTP01000024">
    <property type="protein sequence ID" value="RDJ19990.1"/>
    <property type="molecule type" value="Genomic_DNA"/>
</dbReference>
<dbReference type="InterPro" id="IPR017911">
    <property type="entry name" value="MacB-like_ATP-bd"/>
</dbReference>
<feature type="transmembrane region" description="Helical" evidence="14">
    <location>
        <begin position="274"/>
        <end position="294"/>
    </location>
</feature>
<evidence type="ECO:0000256" key="4">
    <source>
        <dbReference type="ARBA" id="ARBA00022519"/>
    </source>
</evidence>
<gene>
    <name evidence="16" type="primary">macB</name>
    <name evidence="16" type="ORF">DWE98_27000</name>
</gene>
<dbReference type="GO" id="GO:0046677">
    <property type="term" value="P:response to antibiotic"/>
    <property type="evidence" value="ECO:0007669"/>
    <property type="project" value="UniProtKB-KW"/>
</dbReference>
<evidence type="ECO:0000259" key="15">
    <source>
        <dbReference type="PROSITE" id="PS50893"/>
    </source>
</evidence>
<dbReference type="CDD" id="cd03255">
    <property type="entry name" value="ABC_MJ0796_LolCDE_FtsE"/>
    <property type="match status" value="1"/>
</dbReference>
<dbReference type="InterPro" id="IPR003439">
    <property type="entry name" value="ABC_transporter-like_ATP-bd"/>
</dbReference>
<dbReference type="SMART" id="SM00382">
    <property type="entry name" value="AAA"/>
    <property type="match status" value="1"/>
</dbReference>
<evidence type="ECO:0000256" key="5">
    <source>
        <dbReference type="ARBA" id="ARBA00022692"/>
    </source>
</evidence>
<dbReference type="PANTHER" id="PTHR30572">
    <property type="entry name" value="MEMBRANE COMPONENT OF TRANSPORTER-RELATED"/>
    <property type="match status" value="1"/>
</dbReference>
<feature type="transmembrane region" description="Helical" evidence="14">
    <location>
        <begin position="523"/>
        <end position="551"/>
    </location>
</feature>
<reference evidence="17" key="1">
    <citation type="submission" date="2018-07" db="EMBL/GenBank/DDBJ databases">
        <authorList>
            <person name="Safronova V.I."/>
            <person name="Chirak E.R."/>
            <person name="Sazanova A.L."/>
        </authorList>
    </citation>
    <scope>NUCLEOTIDE SEQUENCE [LARGE SCALE GENOMIC DNA]</scope>
    <source>
        <strain evidence="17">RCAM04685</strain>
    </source>
</reference>
<dbReference type="Pfam" id="PF12704">
    <property type="entry name" value="MacB_PCD"/>
    <property type="match status" value="1"/>
</dbReference>
<keyword evidence="3" id="KW-1003">Cell membrane</keyword>
<dbReference type="FunFam" id="3.40.50.300:FF:000032">
    <property type="entry name" value="Export ABC transporter ATP-binding protein"/>
    <property type="match status" value="1"/>
</dbReference>
<keyword evidence="6" id="KW-0547">Nucleotide-binding</keyword>
<organism evidence="16 17">
    <name type="scientific">Bosea caraganae</name>
    <dbReference type="NCBI Taxonomy" id="2763117"/>
    <lineage>
        <taxon>Bacteria</taxon>
        <taxon>Pseudomonadati</taxon>
        <taxon>Pseudomonadota</taxon>
        <taxon>Alphaproteobacteria</taxon>
        <taxon>Hyphomicrobiales</taxon>
        <taxon>Boseaceae</taxon>
        <taxon>Bosea</taxon>
    </lineage>
</organism>
<keyword evidence="8" id="KW-1278">Translocase</keyword>
<dbReference type="RefSeq" id="WP_114832419.1">
    <property type="nucleotide sequence ID" value="NZ_QQTO01000028.1"/>
</dbReference>
<keyword evidence="5 14" id="KW-0812">Transmembrane</keyword>
<evidence type="ECO:0000256" key="10">
    <source>
        <dbReference type="ARBA" id="ARBA00023136"/>
    </source>
</evidence>
<evidence type="ECO:0000256" key="12">
    <source>
        <dbReference type="ARBA" id="ARBA00038388"/>
    </source>
</evidence>
<dbReference type="OrthoDB" id="9786950at2"/>
<keyword evidence="7" id="KW-0067">ATP-binding</keyword>
<dbReference type="Pfam" id="PF02687">
    <property type="entry name" value="FtsX"/>
    <property type="match status" value="1"/>
</dbReference>
<dbReference type="InterPro" id="IPR017871">
    <property type="entry name" value="ABC_transporter-like_CS"/>
</dbReference>
<evidence type="ECO:0000256" key="7">
    <source>
        <dbReference type="ARBA" id="ARBA00022840"/>
    </source>
</evidence>
<dbReference type="InterPro" id="IPR027417">
    <property type="entry name" value="P-loop_NTPase"/>
</dbReference>
<keyword evidence="10 14" id="KW-0472">Membrane</keyword>
<evidence type="ECO:0000256" key="9">
    <source>
        <dbReference type="ARBA" id="ARBA00022989"/>
    </source>
</evidence>
<dbReference type="InterPro" id="IPR003593">
    <property type="entry name" value="AAA+_ATPase"/>
</dbReference>
<dbReference type="GO" id="GO:0005524">
    <property type="term" value="F:ATP binding"/>
    <property type="evidence" value="ECO:0007669"/>
    <property type="project" value="UniProtKB-KW"/>
</dbReference>
<feature type="transmembrane region" description="Helical" evidence="14">
    <location>
        <begin position="574"/>
        <end position="597"/>
    </location>
</feature>
<evidence type="ECO:0000256" key="1">
    <source>
        <dbReference type="ARBA" id="ARBA00004429"/>
    </source>
</evidence>
<dbReference type="AlphaFoldDB" id="A0A370KYD1"/>
<dbReference type="PROSITE" id="PS00211">
    <property type="entry name" value="ABC_TRANSPORTER_1"/>
    <property type="match status" value="1"/>
</dbReference>
<comment type="caution">
    <text evidence="16">The sequence shown here is derived from an EMBL/GenBank/DDBJ whole genome shotgun (WGS) entry which is preliminary data.</text>
</comment>
<sequence length="651" mass="68961">MGVPLIRLSGVRRDFGAGEAAVAALDGAELTIEAGEMVAIVGPSGSGKSTLMNIIGCLDRPTGGVYEIDGRPTRDLGPDELARLRREYFGFVFQRYHLLSELTALANVEVPAIYAGIPVEKRRSRAAALLDRLGLGARKTHRPAEMSGGQQQRVSIARALMNGARVILADEPTGALDRKSGEEMLTLLEELGREGHTIILVTHDMSVAARAERIVELSDGRIISDKRTRPTAASAANPALDVPAGNSWRGAFGRLREAFGMALLSMRAHKLRSALTMLGIVIGIASVVSVVALGEGSRQQVLANIAGLGTNTLEIFPGTGFGDRRSSLIKTLTVADAQILASQPYAEGVTPTVSTSATLRFGAIEASGLVNGVGEQYFAVRGSTVVQGRFFDEDDVRRLSQDVVIDENTAGVLFDQSGQNPIGRIILIGTVPSRVIGVMRRQQGGFGASQNPQVFLPYTTVQGRFLGDLSLRSITLRVNDDTPMEAAQAAVTELLTHRHRAQDFFIQNLDDIRQAITSNNATFALLIASIAVISLLVGGIGVMNIMLVSVIERTGEIGLRMAVGARRGDILQQFLIEASLVCFIGGVLGIALALSVGWGFGLAGSPVRFVYSVEAFAAAIACSTLIGVGFGFLPARNAAQLDPVEALARGA</sequence>
<comment type="subcellular location">
    <subcellularLocation>
        <location evidence="1">Cell inner membrane</location>
        <topology evidence="1">Multi-pass membrane protein</topology>
    </subcellularLocation>
</comment>
<dbReference type="PANTHER" id="PTHR30572:SF14">
    <property type="entry name" value="MACROLIDE EXPORT ATP-BINDING_PERMEASE PROTEIN MACB"/>
    <property type="match status" value="1"/>
</dbReference>
<keyword evidence="9 14" id="KW-1133">Transmembrane helix</keyword>
<dbReference type="SUPFAM" id="SSF52540">
    <property type="entry name" value="P-loop containing nucleoside triphosphate hydrolases"/>
    <property type="match status" value="1"/>
</dbReference>
<dbReference type="Proteomes" id="UP000255207">
    <property type="component" value="Unassembled WGS sequence"/>
</dbReference>
<accession>A0A370KYD1</accession>
<evidence type="ECO:0000313" key="16">
    <source>
        <dbReference type="EMBL" id="RDJ19990.1"/>
    </source>
</evidence>
<keyword evidence="4" id="KW-0997">Cell inner membrane</keyword>
<feature type="transmembrane region" description="Helical" evidence="14">
    <location>
        <begin position="609"/>
        <end position="633"/>
    </location>
</feature>
<feature type="domain" description="ABC transporter" evidence="15">
    <location>
        <begin position="6"/>
        <end position="244"/>
    </location>
</feature>
<dbReference type="PROSITE" id="PS50893">
    <property type="entry name" value="ABC_TRANSPORTER_2"/>
    <property type="match status" value="1"/>
</dbReference>
<dbReference type="InterPro" id="IPR003838">
    <property type="entry name" value="ABC3_permease_C"/>
</dbReference>
<keyword evidence="11" id="KW-0046">Antibiotic resistance</keyword>
<name>A0A370KYD1_9HYPH</name>
<evidence type="ECO:0000256" key="3">
    <source>
        <dbReference type="ARBA" id="ARBA00022475"/>
    </source>
</evidence>
<keyword evidence="17" id="KW-1185">Reference proteome</keyword>
<evidence type="ECO:0000256" key="2">
    <source>
        <dbReference type="ARBA" id="ARBA00022448"/>
    </source>
</evidence>
<dbReference type="GO" id="GO:0016887">
    <property type="term" value="F:ATP hydrolysis activity"/>
    <property type="evidence" value="ECO:0007669"/>
    <property type="project" value="InterPro"/>
</dbReference>
<dbReference type="Gene3D" id="3.40.50.300">
    <property type="entry name" value="P-loop containing nucleotide triphosphate hydrolases"/>
    <property type="match status" value="1"/>
</dbReference>
<proteinExistence type="inferred from homology"/>
<protein>
    <recommendedName>
        <fullName evidence="13">Pyoverdine export ATP-binding/permease protein PvdT</fullName>
    </recommendedName>
</protein>
<evidence type="ECO:0000256" key="13">
    <source>
        <dbReference type="ARBA" id="ARBA00041199"/>
    </source>
</evidence>